<dbReference type="AlphaFoldDB" id="X0UVV4"/>
<name>X0UVV4_9ZZZZ</name>
<evidence type="ECO:0000313" key="2">
    <source>
        <dbReference type="EMBL" id="GAG03337.1"/>
    </source>
</evidence>
<reference evidence="2" key="1">
    <citation type="journal article" date="2014" name="Front. Microbiol.">
        <title>High frequency of phylogenetically diverse reductive dehalogenase-homologous genes in deep subseafloor sedimentary metagenomes.</title>
        <authorList>
            <person name="Kawai M."/>
            <person name="Futagami T."/>
            <person name="Toyoda A."/>
            <person name="Takaki Y."/>
            <person name="Nishi S."/>
            <person name="Hori S."/>
            <person name="Arai W."/>
            <person name="Tsubouchi T."/>
            <person name="Morono Y."/>
            <person name="Uchiyama I."/>
            <person name="Ito T."/>
            <person name="Fujiyama A."/>
            <person name="Inagaki F."/>
            <person name="Takami H."/>
        </authorList>
    </citation>
    <scope>NUCLEOTIDE SEQUENCE</scope>
    <source>
        <strain evidence="2">Expedition CK06-06</strain>
    </source>
</reference>
<proteinExistence type="predicted"/>
<dbReference type="SUPFAM" id="SSF74853">
    <property type="entry name" value="Lamin A/C globular tail domain"/>
    <property type="match status" value="1"/>
</dbReference>
<organism evidence="2">
    <name type="scientific">marine sediment metagenome</name>
    <dbReference type="NCBI Taxonomy" id="412755"/>
    <lineage>
        <taxon>unclassified sequences</taxon>
        <taxon>metagenomes</taxon>
        <taxon>ecological metagenomes</taxon>
    </lineage>
</organism>
<dbReference type="InterPro" id="IPR001322">
    <property type="entry name" value="Lamin_tail_dom"/>
</dbReference>
<dbReference type="EMBL" id="BARS01027998">
    <property type="protein sequence ID" value="GAG03337.1"/>
    <property type="molecule type" value="Genomic_DNA"/>
</dbReference>
<comment type="caution">
    <text evidence="2">The sequence shown here is derived from an EMBL/GenBank/DDBJ whole genome shotgun (WGS) entry which is preliminary data.</text>
</comment>
<gene>
    <name evidence="2" type="ORF">S01H1_43924</name>
</gene>
<dbReference type="Gene3D" id="2.60.40.1260">
    <property type="entry name" value="Lamin Tail domain"/>
    <property type="match status" value="1"/>
</dbReference>
<dbReference type="PROSITE" id="PS51841">
    <property type="entry name" value="LTD"/>
    <property type="match status" value="1"/>
</dbReference>
<feature type="non-terminal residue" evidence="2">
    <location>
        <position position="264"/>
    </location>
</feature>
<evidence type="ECO:0000259" key="1">
    <source>
        <dbReference type="PROSITE" id="PS51841"/>
    </source>
</evidence>
<sequence length="264" mass="28528">YGQDINIAGEYSGRLNNAGERIKLEDAIGQTILDFDYKDGWRSITDGDGYSLTVIEPISIDTISWNEKDSWRASAYLGGSPGEDDSGIISSPGAVVINEVLAHSHAGAADWIELHNTTEVTIDIGGWFLSDSSSNPTKYEIAAGTRIAPSGYIVFYEDLHFNNPAAPGCYNPFALSENGEQVYLSSAQNGILTGYRNVEDFGASETGVSFGRYYKPNTGNFNFVAMSENTPGSANAYPKVGPIVINEIMYNPSWPVGGSYTNDQ</sequence>
<accession>X0UVV4</accession>
<feature type="domain" description="LTD" evidence="1">
    <location>
        <begin position="83"/>
        <end position="233"/>
    </location>
</feature>
<dbReference type="Pfam" id="PF00932">
    <property type="entry name" value="LTD"/>
    <property type="match status" value="1"/>
</dbReference>
<protein>
    <recommendedName>
        <fullName evidence="1">LTD domain-containing protein</fullName>
    </recommendedName>
</protein>
<feature type="non-terminal residue" evidence="2">
    <location>
        <position position="1"/>
    </location>
</feature>
<dbReference type="InterPro" id="IPR036415">
    <property type="entry name" value="Lamin_tail_dom_sf"/>
</dbReference>